<organism evidence="1 2">
    <name type="scientific">Nocardioides salarius</name>
    <dbReference type="NCBI Taxonomy" id="374513"/>
    <lineage>
        <taxon>Bacteria</taxon>
        <taxon>Bacillati</taxon>
        <taxon>Actinomycetota</taxon>
        <taxon>Actinomycetes</taxon>
        <taxon>Propionibacteriales</taxon>
        <taxon>Nocardioidaceae</taxon>
        <taxon>Nocardioides</taxon>
    </lineage>
</organism>
<name>A0ABS2MEQ5_9ACTN</name>
<comment type="caution">
    <text evidence="1">The sequence shown here is derived from an EMBL/GenBank/DDBJ whole genome shotgun (WGS) entry which is preliminary data.</text>
</comment>
<protein>
    <submittedName>
        <fullName evidence="1">Tetratricopeptide (TPR) repeat protein</fullName>
    </submittedName>
</protein>
<dbReference type="EMBL" id="JAFBBZ010000001">
    <property type="protein sequence ID" value="MBM7509680.1"/>
    <property type="molecule type" value="Genomic_DNA"/>
</dbReference>
<sequence>MTSLADAVLPLIRTRPDLYRYSVANAHGQDMHEAIDILEAAIPTADPAEIYTVTHKALASSLKVIARADDSAGIIGDACRRLLELHPRAAASARTPVGKLVDWMMEFQFDDDDVDYFELDPVAYAPALGDVGMAAYRKRLAEVEAKLGSRPSEDERWSSGHSHARSTLGWNAQRLAVLDHDIDAIIRTHAKDRKVAAWLQDTAKAFEEIGEIDLAIDWAKQATDFDRGHQSRKAAEYWCGLLEAHRPDEALEARRSVFRRWPSSTSAARLHKAAGKAWPEYRSEVVATLAASPSDAVLFALLTLKEPEFAWSLAHSLALDSDHTWSELVKAYEKVDPLAVLPIHQRLVENELVEAGAQHYRLAARRLAKMRKLAAGSEHADEVDDLVAELRETHRRRPRLQQEFDRAGLP</sequence>
<gene>
    <name evidence="1" type="ORF">JOE61_003494</name>
</gene>
<dbReference type="InterPro" id="IPR049245">
    <property type="entry name" value="DUF6880"/>
</dbReference>
<keyword evidence="2" id="KW-1185">Reference proteome</keyword>
<dbReference type="RefSeq" id="WP_193667638.1">
    <property type="nucleotide sequence ID" value="NZ_JACDTV010000002.1"/>
</dbReference>
<proteinExistence type="predicted"/>
<dbReference type="Proteomes" id="UP000732378">
    <property type="component" value="Unassembled WGS sequence"/>
</dbReference>
<accession>A0ABS2MEQ5</accession>
<dbReference type="Pfam" id="PF21810">
    <property type="entry name" value="DUF6880"/>
    <property type="match status" value="1"/>
</dbReference>
<evidence type="ECO:0000313" key="1">
    <source>
        <dbReference type="EMBL" id="MBM7509680.1"/>
    </source>
</evidence>
<evidence type="ECO:0000313" key="2">
    <source>
        <dbReference type="Proteomes" id="UP000732378"/>
    </source>
</evidence>
<reference evidence="1 2" key="1">
    <citation type="submission" date="2021-01" db="EMBL/GenBank/DDBJ databases">
        <title>Sequencing the genomes of 1000 actinobacteria strains.</title>
        <authorList>
            <person name="Klenk H.-P."/>
        </authorList>
    </citation>
    <scope>NUCLEOTIDE SEQUENCE [LARGE SCALE GENOMIC DNA]</scope>
    <source>
        <strain evidence="1 2">DSM 18239</strain>
    </source>
</reference>